<evidence type="ECO:0000256" key="1">
    <source>
        <dbReference type="SAM" id="SignalP"/>
    </source>
</evidence>
<dbReference type="AlphaFoldDB" id="A0A1I1NKY2"/>
<evidence type="ECO:0008006" key="4">
    <source>
        <dbReference type="Google" id="ProtNLM"/>
    </source>
</evidence>
<feature type="signal peptide" evidence="1">
    <location>
        <begin position="1"/>
        <end position="24"/>
    </location>
</feature>
<gene>
    <name evidence="2" type="ORF">SAMN04488094_1122</name>
</gene>
<dbReference type="Proteomes" id="UP000198728">
    <property type="component" value="Unassembled WGS sequence"/>
</dbReference>
<proteinExistence type="predicted"/>
<evidence type="ECO:0000313" key="3">
    <source>
        <dbReference type="Proteomes" id="UP000198728"/>
    </source>
</evidence>
<sequence length="138" mass="14950">MSDRVKLLMSAIALAIALPGAASALTAVEEQRSVLLECKRMQGVGGAAYLEQWRGPVSDITMSVRIVPYDRVTFADADAINACASRKLGLGPVDAGLTARQRTVVRSIRAPGGYYRTDCGRSPSILYKGDLYCQWARR</sequence>
<organism evidence="2 3">
    <name type="scientific">Tropicimonas isoalkanivorans</name>
    <dbReference type="NCBI Taxonomy" id="441112"/>
    <lineage>
        <taxon>Bacteria</taxon>
        <taxon>Pseudomonadati</taxon>
        <taxon>Pseudomonadota</taxon>
        <taxon>Alphaproteobacteria</taxon>
        <taxon>Rhodobacterales</taxon>
        <taxon>Roseobacteraceae</taxon>
        <taxon>Tropicimonas</taxon>
    </lineage>
</organism>
<dbReference type="OrthoDB" id="7745485at2"/>
<accession>A0A1I1NKY2</accession>
<dbReference type="RefSeq" id="WP_093361925.1">
    <property type="nucleotide sequence ID" value="NZ_FOLG01000012.1"/>
</dbReference>
<dbReference type="STRING" id="441112.SAMN04488094_1122"/>
<reference evidence="2 3" key="1">
    <citation type="submission" date="2016-10" db="EMBL/GenBank/DDBJ databases">
        <authorList>
            <person name="de Groot N.N."/>
        </authorList>
    </citation>
    <scope>NUCLEOTIDE SEQUENCE [LARGE SCALE GENOMIC DNA]</scope>
    <source>
        <strain evidence="2 3">DSM 19548</strain>
    </source>
</reference>
<keyword evidence="1" id="KW-0732">Signal</keyword>
<keyword evidence="3" id="KW-1185">Reference proteome</keyword>
<protein>
    <recommendedName>
        <fullName evidence="4">HdeA/HdeB family protein</fullName>
    </recommendedName>
</protein>
<feature type="chain" id="PRO_5011526450" description="HdeA/HdeB family protein" evidence="1">
    <location>
        <begin position="25"/>
        <end position="138"/>
    </location>
</feature>
<evidence type="ECO:0000313" key="2">
    <source>
        <dbReference type="EMBL" id="SFC95393.1"/>
    </source>
</evidence>
<dbReference type="EMBL" id="FOLG01000012">
    <property type="protein sequence ID" value="SFC95393.1"/>
    <property type="molecule type" value="Genomic_DNA"/>
</dbReference>
<name>A0A1I1NKY2_9RHOB</name>